<dbReference type="KEGG" id="pwn:QNH46_01055"/>
<proteinExistence type="inferred from homology"/>
<accession>A0AA95I4G9</accession>
<dbReference type="EC" id="3.1.21.-" evidence="5"/>
<keyword evidence="5" id="KW-0378">Hydrolase</keyword>
<evidence type="ECO:0000313" key="6">
    <source>
        <dbReference type="Proteomes" id="UP001177943"/>
    </source>
</evidence>
<dbReference type="InterPro" id="IPR044946">
    <property type="entry name" value="Restrct_endonuc_typeI_TRD_sf"/>
</dbReference>
<evidence type="ECO:0000313" key="5">
    <source>
        <dbReference type="EMBL" id="WHX49311.1"/>
    </source>
</evidence>
<gene>
    <name evidence="5" type="ORF">QNH46_01055</name>
</gene>
<dbReference type="SUPFAM" id="SSF116734">
    <property type="entry name" value="DNA methylase specificity domain"/>
    <property type="match status" value="2"/>
</dbReference>
<dbReference type="GO" id="GO:0016787">
    <property type="term" value="F:hydrolase activity"/>
    <property type="evidence" value="ECO:0007669"/>
    <property type="project" value="UniProtKB-KW"/>
</dbReference>
<keyword evidence="2" id="KW-0680">Restriction system</keyword>
<dbReference type="PANTHER" id="PTHR30408">
    <property type="entry name" value="TYPE-1 RESTRICTION ENZYME ECOKI SPECIFICITY PROTEIN"/>
    <property type="match status" value="1"/>
</dbReference>
<organism evidence="5 6">
    <name type="scientific">Paenibacillus woosongensis</name>
    <dbReference type="NCBI Taxonomy" id="307580"/>
    <lineage>
        <taxon>Bacteria</taxon>
        <taxon>Bacillati</taxon>
        <taxon>Bacillota</taxon>
        <taxon>Bacilli</taxon>
        <taxon>Bacillales</taxon>
        <taxon>Paenibacillaceae</taxon>
        <taxon>Paenibacillus</taxon>
    </lineage>
</organism>
<comment type="similarity">
    <text evidence="1">Belongs to the type-I restriction system S methylase family.</text>
</comment>
<evidence type="ECO:0000256" key="2">
    <source>
        <dbReference type="ARBA" id="ARBA00022747"/>
    </source>
</evidence>
<dbReference type="InterPro" id="IPR052021">
    <property type="entry name" value="Type-I_RS_S_subunit"/>
</dbReference>
<keyword evidence="3" id="KW-0238">DNA-binding</keyword>
<protein>
    <submittedName>
        <fullName evidence="5">Restriction endonuclease subunit S</fullName>
        <ecNumber evidence="5">3.1.21.-</ecNumber>
    </submittedName>
</protein>
<sequence length="380" mass="43698">MVENLIELGDYVKILSGYAFKSSLFNENQEGMPLIRIRDVTTGIIKTFYNGDYPEQYIVKFGDLLITMDGEFKIKKWVGEDGLLNQRVCKIESASELLDTEYLLYLMPSILKKIEDRTPFVTVKHLSVKDIQKEVVNLPSLNEQRKIVEILHDTNNIIEKRQSQITALDELTSTLFVNTLKGRLENVYLEDLIISTQNGMSRRGDDANGKIVLKLKNVKGNTINFEEINRIDLQEKEKENYKLNVEDLLIVRVNGNPNYVGRSAVFTGFDEDVYFNDHIIRTVVKNVNVGYLSFWLNSPLGVSEIQKNVKTSAGQYTISRDGLNKVKLRLPLQAIQDEFIDKKSVIDNQKRKLNESLEQMNILYNSLLQKAFKGELFQEQ</sequence>
<feature type="domain" description="Type I restriction modification DNA specificity" evidence="4">
    <location>
        <begin position="6"/>
        <end position="165"/>
    </location>
</feature>
<dbReference type="GO" id="GO:0003677">
    <property type="term" value="F:DNA binding"/>
    <property type="evidence" value="ECO:0007669"/>
    <property type="project" value="UniProtKB-KW"/>
</dbReference>
<dbReference type="InterPro" id="IPR000055">
    <property type="entry name" value="Restrct_endonuc_typeI_TRD"/>
</dbReference>
<evidence type="ECO:0000256" key="3">
    <source>
        <dbReference type="ARBA" id="ARBA00023125"/>
    </source>
</evidence>
<dbReference type="GO" id="GO:0004519">
    <property type="term" value="F:endonuclease activity"/>
    <property type="evidence" value="ECO:0007669"/>
    <property type="project" value="UniProtKB-KW"/>
</dbReference>
<dbReference type="Proteomes" id="UP001177943">
    <property type="component" value="Chromosome"/>
</dbReference>
<dbReference type="Gene3D" id="3.90.220.20">
    <property type="entry name" value="DNA methylase specificity domains"/>
    <property type="match status" value="2"/>
</dbReference>
<dbReference type="GO" id="GO:0009307">
    <property type="term" value="P:DNA restriction-modification system"/>
    <property type="evidence" value="ECO:0007669"/>
    <property type="project" value="UniProtKB-KW"/>
</dbReference>
<reference evidence="5" key="1">
    <citation type="submission" date="2023-05" db="EMBL/GenBank/DDBJ databases">
        <title>Comparative genomics of Bacillaceae isolates and their secondary metabolite potential.</title>
        <authorList>
            <person name="Song L."/>
            <person name="Nielsen L.J."/>
            <person name="Mohite O."/>
            <person name="Xu X."/>
            <person name="Weber T."/>
            <person name="Kovacs A.T."/>
        </authorList>
    </citation>
    <scope>NUCLEOTIDE SEQUENCE</scope>
    <source>
        <strain evidence="5">B2_4</strain>
    </source>
</reference>
<evidence type="ECO:0000259" key="4">
    <source>
        <dbReference type="Pfam" id="PF01420"/>
    </source>
</evidence>
<keyword evidence="5" id="KW-0540">Nuclease</keyword>
<dbReference type="CDD" id="cd17257">
    <property type="entry name" value="RMtype1_S_EcoBI-TRD1-CR1_like"/>
    <property type="match status" value="1"/>
</dbReference>
<dbReference type="REBASE" id="723590">
    <property type="entry name" value="S.PwoB24ORF1050P"/>
</dbReference>
<dbReference type="EMBL" id="CP126084">
    <property type="protein sequence ID" value="WHX49311.1"/>
    <property type="molecule type" value="Genomic_DNA"/>
</dbReference>
<dbReference type="Pfam" id="PF01420">
    <property type="entry name" value="Methylase_S"/>
    <property type="match status" value="1"/>
</dbReference>
<keyword evidence="5" id="KW-0255">Endonuclease</keyword>
<dbReference type="PANTHER" id="PTHR30408:SF12">
    <property type="entry name" value="TYPE I RESTRICTION ENZYME MJAVIII SPECIFICITY SUBUNIT"/>
    <property type="match status" value="1"/>
</dbReference>
<dbReference type="AlphaFoldDB" id="A0AA95I4G9"/>
<name>A0AA95I4G9_9BACL</name>
<dbReference type="RefSeq" id="WP_283926542.1">
    <property type="nucleotide sequence ID" value="NZ_CP126084.1"/>
</dbReference>
<evidence type="ECO:0000256" key="1">
    <source>
        <dbReference type="ARBA" id="ARBA00010923"/>
    </source>
</evidence>